<evidence type="ECO:0000313" key="1">
    <source>
        <dbReference type="EMBL" id="SHN34021.1"/>
    </source>
</evidence>
<organism evidence="1 2">
    <name type="scientific">Cryptosporangium aurantiacum</name>
    <dbReference type="NCBI Taxonomy" id="134849"/>
    <lineage>
        <taxon>Bacteria</taxon>
        <taxon>Bacillati</taxon>
        <taxon>Actinomycetota</taxon>
        <taxon>Actinomycetes</taxon>
        <taxon>Cryptosporangiales</taxon>
        <taxon>Cryptosporangiaceae</taxon>
        <taxon>Cryptosporangium</taxon>
    </lineage>
</organism>
<evidence type="ECO:0000313" key="2">
    <source>
        <dbReference type="Proteomes" id="UP000184440"/>
    </source>
</evidence>
<name>A0A1M7QRT9_9ACTN</name>
<protein>
    <submittedName>
        <fullName evidence="1">Uncharacterized protein</fullName>
    </submittedName>
</protein>
<sequence>MTLRRNPTREDARLRDAGWITSTDPWNQRLNRAVERLVRDLTNRPLWTQWWLR</sequence>
<dbReference type="RefSeq" id="WP_178379910.1">
    <property type="nucleotide sequence ID" value="NZ_FRCS01000005.1"/>
</dbReference>
<dbReference type="STRING" id="134849.SAMN05443668_105210"/>
<dbReference type="EMBL" id="FRCS01000005">
    <property type="protein sequence ID" value="SHN34021.1"/>
    <property type="molecule type" value="Genomic_DNA"/>
</dbReference>
<dbReference type="Proteomes" id="UP000184440">
    <property type="component" value="Unassembled WGS sequence"/>
</dbReference>
<proteinExistence type="predicted"/>
<reference evidence="1 2" key="1">
    <citation type="submission" date="2016-11" db="EMBL/GenBank/DDBJ databases">
        <authorList>
            <person name="Jaros S."/>
            <person name="Januszkiewicz K."/>
            <person name="Wedrychowicz H."/>
        </authorList>
    </citation>
    <scope>NUCLEOTIDE SEQUENCE [LARGE SCALE GENOMIC DNA]</scope>
    <source>
        <strain evidence="1 2">DSM 46144</strain>
    </source>
</reference>
<dbReference type="AlphaFoldDB" id="A0A1M7QRT9"/>
<keyword evidence="2" id="KW-1185">Reference proteome</keyword>
<gene>
    <name evidence="1" type="ORF">SAMN05443668_105210</name>
</gene>
<accession>A0A1M7QRT9</accession>